<dbReference type="EMBL" id="LXQA010316462">
    <property type="protein sequence ID" value="MCI43377.1"/>
    <property type="molecule type" value="Genomic_DNA"/>
</dbReference>
<evidence type="ECO:0000256" key="1">
    <source>
        <dbReference type="SAM" id="MobiDB-lite"/>
    </source>
</evidence>
<evidence type="ECO:0000313" key="3">
    <source>
        <dbReference type="Proteomes" id="UP000265520"/>
    </source>
</evidence>
<name>A0A392S4R2_9FABA</name>
<proteinExistence type="predicted"/>
<sequence>MEHLRLEEEEDEIQIPEEELSREERGFNPALCLVGRFLANKPVRVDMMMKHMAGV</sequence>
<accession>A0A392S4R2</accession>
<evidence type="ECO:0000313" key="2">
    <source>
        <dbReference type="EMBL" id="MCI43377.1"/>
    </source>
</evidence>
<reference evidence="2 3" key="1">
    <citation type="journal article" date="2018" name="Front. Plant Sci.">
        <title>Red Clover (Trifolium pratense) and Zigzag Clover (T. medium) - A Picture of Genomic Similarities and Differences.</title>
        <authorList>
            <person name="Dluhosova J."/>
            <person name="Istvanek J."/>
            <person name="Nedelnik J."/>
            <person name="Repkova J."/>
        </authorList>
    </citation>
    <scope>NUCLEOTIDE SEQUENCE [LARGE SCALE GENOMIC DNA]</scope>
    <source>
        <strain evidence="3">cv. 10/8</strain>
        <tissue evidence="2">Leaf</tissue>
    </source>
</reference>
<organism evidence="2 3">
    <name type="scientific">Trifolium medium</name>
    <dbReference type="NCBI Taxonomy" id="97028"/>
    <lineage>
        <taxon>Eukaryota</taxon>
        <taxon>Viridiplantae</taxon>
        <taxon>Streptophyta</taxon>
        <taxon>Embryophyta</taxon>
        <taxon>Tracheophyta</taxon>
        <taxon>Spermatophyta</taxon>
        <taxon>Magnoliopsida</taxon>
        <taxon>eudicotyledons</taxon>
        <taxon>Gunneridae</taxon>
        <taxon>Pentapetalae</taxon>
        <taxon>rosids</taxon>
        <taxon>fabids</taxon>
        <taxon>Fabales</taxon>
        <taxon>Fabaceae</taxon>
        <taxon>Papilionoideae</taxon>
        <taxon>50 kb inversion clade</taxon>
        <taxon>NPAAA clade</taxon>
        <taxon>Hologalegina</taxon>
        <taxon>IRL clade</taxon>
        <taxon>Trifolieae</taxon>
        <taxon>Trifolium</taxon>
    </lineage>
</organism>
<dbReference type="AlphaFoldDB" id="A0A392S4R2"/>
<dbReference type="Proteomes" id="UP000265520">
    <property type="component" value="Unassembled WGS sequence"/>
</dbReference>
<feature type="region of interest" description="Disordered" evidence="1">
    <location>
        <begin position="1"/>
        <end position="21"/>
    </location>
</feature>
<comment type="caution">
    <text evidence="2">The sequence shown here is derived from an EMBL/GenBank/DDBJ whole genome shotgun (WGS) entry which is preliminary data.</text>
</comment>
<keyword evidence="3" id="KW-1185">Reference proteome</keyword>
<feature type="compositionally biased region" description="Acidic residues" evidence="1">
    <location>
        <begin position="7"/>
        <end position="21"/>
    </location>
</feature>
<protein>
    <submittedName>
        <fullName evidence="2">Uncharacterized protein</fullName>
    </submittedName>
</protein>